<gene>
    <name evidence="1" type="ORF">S01H1_77369</name>
</gene>
<dbReference type="Gene3D" id="3.40.50.150">
    <property type="entry name" value="Vaccinia Virus protein VP39"/>
    <property type="match status" value="1"/>
</dbReference>
<dbReference type="InterPro" id="IPR029063">
    <property type="entry name" value="SAM-dependent_MTases_sf"/>
</dbReference>
<dbReference type="EMBL" id="BARS01051991">
    <property type="protein sequence ID" value="GAG50552.1"/>
    <property type="molecule type" value="Genomic_DNA"/>
</dbReference>
<proteinExistence type="predicted"/>
<evidence type="ECO:0008006" key="2">
    <source>
        <dbReference type="Google" id="ProtNLM"/>
    </source>
</evidence>
<dbReference type="SUPFAM" id="SSF53335">
    <property type="entry name" value="S-adenosyl-L-methionine-dependent methyltransferases"/>
    <property type="match status" value="1"/>
</dbReference>
<dbReference type="AlphaFoldDB" id="X0YV76"/>
<comment type="caution">
    <text evidence="1">The sequence shown here is derived from an EMBL/GenBank/DDBJ whole genome shotgun (WGS) entry which is preliminary data.</text>
</comment>
<organism evidence="1">
    <name type="scientific">marine sediment metagenome</name>
    <dbReference type="NCBI Taxonomy" id="412755"/>
    <lineage>
        <taxon>unclassified sequences</taxon>
        <taxon>metagenomes</taxon>
        <taxon>ecological metagenomes</taxon>
    </lineage>
</organism>
<sequence>TIHHIETTTLRSETISQLYTILKDNGFFVLTVWRRYQKKYRFNFIIDRLKRIFIPKHIVKQYKLGILEFGDKHIPWTLSNKNLTYNRFYHFFSFKEIKSLLKSFLIKVIAKRGGPNRKDNFFVLSQKVVKEKT</sequence>
<evidence type="ECO:0000313" key="1">
    <source>
        <dbReference type="EMBL" id="GAG50552.1"/>
    </source>
</evidence>
<accession>X0YV76</accession>
<protein>
    <recommendedName>
        <fullName evidence="2">Methyltransferase type 11 domain-containing protein</fullName>
    </recommendedName>
</protein>
<reference evidence="1" key="1">
    <citation type="journal article" date="2014" name="Front. Microbiol.">
        <title>High frequency of phylogenetically diverse reductive dehalogenase-homologous genes in deep subseafloor sedimentary metagenomes.</title>
        <authorList>
            <person name="Kawai M."/>
            <person name="Futagami T."/>
            <person name="Toyoda A."/>
            <person name="Takaki Y."/>
            <person name="Nishi S."/>
            <person name="Hori S."/>
            <person name="Arai W."/>
            <person name="Tsubouchi T."/>
            <person name="Morono Y."/>
            <person name="Uchiyama I."/>
            <person name="Ito T."/>
            <person name="Fujiyama A."/>
            <person name="Inagaki F."/>
            <person name="Takami H."/>
        </authorList>
    </citation>
    <scope>NUCLEOTIDE SEQUENCE</scope>
    <source>
        <strain evidence="1">Expedition CK06-06</strain>
    </source>
</reference>
<name>X0YV76_9ZZZZ</name>
<feature type="non-terminal residue" evidence="1">
    <location>
        <position position="1"/>
    </location>
</feature>